<dbReference type="STRING" id="1076551.HA48_04365"/>
<dbReference type="Gene3D" id="3.60.40.10">
    <property type="entry name" value="PPM-type phosphatase domain"/>
    <property type="match status" value="1"/>
</dbReference>
<protein>
    <submittedName>
        <fullName evidence="3">Protein-serine/threonine phosphatase</fullName>
    </submittedName>
</protein>
<dbReference type="Gene3D" id="3.10.580.10">
    <property type="entry name" value="CBS-domain"/>
    <property type="match status" value="1"/>
</dbReference>
<sequence>MQLPDLRAGLTSLASRARARSLCIAVPFVSPAMDNTAVMALFTEHKDLIGLPVVEEGTPFGMINRHIFLSQMARPFFRELYDRKSCIAFMDKEPLVIDADTGLDQVAQQVVASGDKSVTDGFIVTEQGRYIGIGLGIDLIRTVSDLQAQQHQQILQSIDYARVIQDAMLDRSTQQMRQQLSDWCLYWQPRDGVGGDYYAFHRDEQGWLALIADCTGHGIPGAFMTVILQSALENALQNQRCTPSDLLQALNRHIKQTLGQLNATQQTSLSNDGCDAIALRLETATHQLSWASARMHALVQCAEGPAESLKADRVGIGYTDTPQDYLWPQQQRTLQRGDMLLVMTDGVTDQPGGDRHIMFGKKRIQALINQYRTLPMSALSTAFEQEFLHWQGNQPRRDDVTWFGFRY</sequence>
<dbReference type="SUPFAM" id="SSF54631">
    <property type="entry name" value="CBS-domain pair"/>
    <property type="match status" value="1"/>
</dbReference>
<gene>
    <name evidence="3" type="ORF">HA48_04365</name>
</gene>
<dbReference type="SUPFAM" id="SSF81606">
    <property type="entry name" value="PP2C-like"/>
    <property type="match status" value="1"/>
</dbReference>
<proteinExistence type="predicted"/>
<dbReference type="InterPro" id="IPR046342">
    <property type="entry name" value="CBS_dom_sf"/>
</dbReference>
<dbReference type="Pfam" id="PF07228">
    <property type="entry name" value="SpoIIE"/>
    <property type="match status" value="1"/>
</dbReference>
<dbReference type="GO" id="GO:0016791">
    <property type="term" value="F:phosphatase activity"/>
    <property type="evidence" value="ECO:0007669"/>
    <property type="project" value="TreeGrafter"/>
</dbReference>
<dbReference type="RefSeq" id="WP_128599954.1">
    <property type="nucleotide sequence ID" value="NZ_MLFS01000007.1"/>
</dbReference>
<evidence type="ECO:0000259" key="2">
    <source>
        <dbReference type="SMART" id="SM00331"/>
    </source>
</evidence>
<dbReference type="AlphaFoldDB" id="A0A1X1DDB3"/>
<keyword evidence="1" id="KW-0378">Hydrolase</keyword>
<comment type="caution">
    <text evidence="3">The sequence shown here is derived from an EMBL/GenBank/DDBJ whole genome shotgun (WGS) entry which is preliminary data.</text>
</comment>
<dbReference type="CDD" id="cd04598">
    <property type="entry name" value="CBS_pair_GGDEF_EAL"/>
    <property type="match status" value="1"/>
</dbReference>
<dbReference type="PANTHER" id="PTHR43156">
    <property type="entry name" value="STAGE II SPORULATION PROTEIN E-RELATED"/>
    <property type="match status" value="1"/>
</dbReference>
<evidence type="ECO:0000256" key="1">
    <source>
        <dbReference type="ARBA" id="ARBA00022801"/>
    </source>
</evidence>
<dbReference type="InterPro" id="IPR001932">
    <property type="entry name" value="PPM-type_phosphatase-like_dom"/>
</dbReference>
<dbReference type="InterPro" id="IPR052016">
    <property type="entry name" value="Bact_Sigma-Reg"/>
</dbReference>
<feature type="domain" description="PPM-type phosphatase" evidence="2">
    <location>
        <begin position="180"/>
        <end position="406"/>
    </location>
</feature>
<evidence type="ECO:0000313" key="4">
    <source>
        <dbReference type="Proteomes" id="UP000193104"/>
    </source>
</evidence>
<dbReference type="OrthoDB" id="5496380at2"/>
<evidence type="ECO:0000313" key="3">
    <source>
        <dbReference type="EMBL" id="ORM74491.1"/>
    </source>
</evidence>
<reference evidence="3 4" key="1">
    <citation type="journal article" date="2017" name="Antonie Van Leeuwenhoek">
        <title>Phylogenomic resolution of the bacterial genus Pantoea and its relationship with Erwinia and Tatumella.</title>
        <authorList>
            <person name="Palmer M."/>
            <person name="Steenkamp E.T."/>
            <person name="Coetzee M.P."/>
            <person name="Chan W.Y."/>
            <person name="van Zyl E."/>
            <person name="De Maayer P."/>
            <person name="Coutinho T.A."/>
            <person name="Blom J."/>
            <person name="Smits T.H."/>
            <person name="Duffy B."/>
            <person name="Venter S.N."/>
        </authorList>
    </citation>
    <scope>NUCLEOTIDE SEQUENCE [LARGE SCALE GENOMIC DNA]</scope>
    <source>
        <strain evidence="3 4">LMG 26277</strain>
    </source>
</reference>
<dbReference type="EMBL" id="MLFS01000007">
    <property type="protein sequence ID" value="ORM74491.1"/>
    <property type="molecule type" value="Genomic_DNA"/>
</dbReference>
<dbReference type="InterPro" id="IPR036457">
    <property type="entry name" value="PPM-type-like_dom_sf"/>
</dbReference>
<dbReference type="PANTHER" id="PTHR43156:SF9">
    <property type="entry name" value="HAMP DOMAIN-CONTAINING PROTEIN"/>
    <property type="match status" value="1"/>
</dbReference>
<organism evidence="3 4">
    <name type="scientific">Pantoea wallisii</name>
    <dbReference type="NCBI Taxonomy" id="1076551"/>
    <lineage>
        <taxon>Bacteria</taxon>
        <taxon>Pseudomonadati</taxon>
        <taxon>Pseudomonadota</taxon>
        <taxon>Gammaproteobacteria</taxon>
        <taxon>Enterobacterales</taxon>
        <taxon>Erwiniaceae</taxon>
        <taxon>Pantoea</taxon>
    </lineage>
</organism>
<dbReference type="SMART" id="SM00331">
    <property type="entry name" value="PP2C_SIG"/>
    <property type="match status" value="1"/>
</dbReference>
<name>A0A1X1DDB3_9GAMM</name>
<dbReference type="Proteomes" id="UP000193104">
    <property type="component" value="Unassembled WGS sequence"/>
</dbReference>
<accession>A0A1X1DDB3</accession>
<keyword evidence="4" id="KW-1185">Reference proteome</keyword>